<evidence type="ECO:0000313" key="1">
    <source>
        <dbReference type="EMBL" id="KAK9951100.1"/>
    </source>
</evidence>
<comment type="caution">
    <text evidence="1">The sequence shown here is derived from an EMBL/GenBank/DDBJ whole genome shotgun (WGS) entry which is preliminary data.</text>
</comment>
<evidence type="ECO:0000313" key="2">
    <source>
        <dbReference type="Proteomes" id="UP001457282"/>
    </source>
</evidence>
<name>A0AAW1YRK9_RUBAR</name>
<protein>
    <submittedName>
        <fullName evidence="1">Uncharacterized protein</fullName>
    </submittedName>
</protein>
<gene>
    <name evidence="1" type="ORF">M0R45_006560</name>
</gene>
<sequence>MRRRRQERSCGWVVRPWRSGWARVQLGLGEAERDGVGWVLTAEEKEKLAAAETAMGTGRQLERTEDEVVLLGPCAWRFGYDLVVHDGDEGFCRE</sequence>
<dbReference type="EMBL" id="JBEDUW010000001">
    <property type="protein sequence ID" value="KAK9951100.1"/>
    <property type="molecule type" value="Genomic_DNA"/>
</dbReference>
<accession>A0AAW1YRK9</accession>
<keyword evidence="2" id="KW-1185">Reference proteome</keyword>
<dbReference type="Proteomes" id="UP001457282">
    <property type="component" value="Unassembled WGS sequence"/>
</dbReference>
<reference evidence="1 2" key="1">
    <citation type="journal article" date="2023" name="G3 (Bethesda)">
        <title>A chromosome-length genome assembly and annotation of blackberry (Rubus argutus, cv. 'Hillquist').</title>
        <authorList>
            <person name="Bruna T."/>
            <person name="Aryal R."/>
            <person name="Dudchenko O."/>
            <person name="Sargent D.J."/>
            <person name="Mead D."/>
            <person name="Buti M."/>
            <person name="Cavallini A."/>
            <person name="Hytonen T."/>
            <person name="Andres J."/>
            <person name="Pham M."/>
            <person name="Weisz D."/>
            <person name="Mascagni F."/>
            <person name="Usai G."/>
            <person name="Natali L."/>
            <person name="Bassil N."/>
            <person name="Fernandez G.E."/>
            <person name="Lomsadze A."/>
            <person name="Armour M."/>
            <person name="Olukolu B."/>
            <person name="Poorten T."/>
            <person name="Britton C."/>
            <person name="Davik J."/>
            <person name="Ashrafi H."/>
            <person name="Aiden E.L."/>
            <person name="Borodovsky M."/>
            <person name="Worthington M."/>
        </authorList>
    </citation>
    <scope>NUCLEOTIDE SEQUENCE [LARGE SCALE GENOMIC DNA]</scope>
    <source>
        <strain evidence="1">PI 553951</strain>
    </source>
</reference>
<proteinExistence type="predicted"/>
<dbReference type="AlphaFoldDB" id="A0AAW1YRK9"/>
<organism evidence="1 2">
    <name type="scientific">Rubus argutus</name>
    <name type="common">Southern blackberry</name>
    <dbReference type="NCBI Taxonomy" id="59490"/>
    <lineage>
        <taxon>Eukaryota</taxon>
        <taxon>Viridiplantae</taxon>
        <taxon>Streptophyta</taxon>
        <taxon>Embryophyta</taxon>
        <taxon>Tracheophyta</taxon>
        <taxon>Spermatophyta</taxon>
        <taxon>Magnoliopsida</taxon>
        <taxon>eudicotyledons</taxon>
        <taxon>Gunneridae</taxon>
        <taxon>Pentapetalae</taxon>
        <taxon>rosids</taxon>
        <taxon>fabids</taxon>
        <taxon>Rosales</taxon>
        <taxon>Rosaceae</taxon>
        <taxon>Rosoideae</taxon>
        <taxon>Rosoideae incertae sedis</taxon>
        <taxon>Rubus</taxon>
    </lineage>
</organism>